<name>A0A1X2AQY6_9MYCO</name>
<dbReference type="RefSeq" id="WP_085243789.1">
    <property type="nucleotide sequence ID" value="NZ_LQPN01000006.1"/>
</dbReference>
<sequence length="205" mass="21720">MDPDDPEKRIRELERRLADAKGGPRENVPAGDEVGSAPPAWVPPPPGMSPPNYELLRRQLNRRRRLSSMWGIVLIPGILLVAILVFHPYRVEKHSPPATALPGAEPTADLSSALTVGPGGNLTEEPTSDTFTVVCDRAELTIAGSGNSAYVAGHCAHLIVRGSRNKVVADNADVIDTDGSANQVTYHGGAPQISVGGTDNIVRKG</sequence>
<feature type="transmembrane region" description="Helical" evidence="2">
    <location>
        <begin position="66"/>
        <end position="89"/>
    </location>
</feature>
<keyword evidence="2" id="KW-0472">Membrane</keyword>
<reference evidence="3 4" key="1">
    <citation type="journal article" date="2015" name="Emerg. Microbes Infect.">
        <title>Characterization of 17 strains belonging to the Mycobacterium simiae complex and description of Mycobacterium paraense sp. nov.</title>
        <authorList>
            <person name="Fusco da Costa A.R."/>
            <person name="Fedrizzi T."/>
            <person name="Lopes M.L."/>
            <person name="Pecorari M."/>
            <person name="Oliveira da Costa W.L."/>
            <person name="Giacobazzi E."/>
            <person name="da Costa Bahia J.R."/>
            <person name="De Sanctis V."/>
            <person name="Batista Lima K.V."/>
            <person name="Bertorelli R."/>
            <person name="Grottola A."/>
            <person name="Fabio A."/>
            <person name="Mariottini A."/>
            <person name="Ferretti P."/>
            <person name="Di Leva F."/>
            <person name="Fregni Serpini G."/>
            <person name="Tagliazucchi S."/>
            <person name="Rumpianesi F."/>
            <person name="Jousson O."/>
            <person name="Segata N."/>
            <person name="Tortoli E."/>
        </authorList>
    </citation>
    <scope>NUCLEOTIDE SEQUENCE [LARGE SCALE GENOMIC DNA]</scope>
    <source>
        <strain evidence="3 4">IEC33</strain>
    </source>
</reference>
<evidence type="ECO:0008006" key="5">
    <source>
        <dbReference type="Google" id="ProtNLM"/>
    </source>
</evidence>
<feature type="region of interest" description="Disordered" evidence="1">
    <location>
        <begin position="97"/>
        <end position="127"/>
    </location>
</feature>
<dbReference type="InterPro" id="IPR021417">
    <property type="entry name" value="DUF3060"/>
</dbReference>
<dbReference type="AlphaFoldDB" id="A0A1X2AQY6"/>
<dbReference type="STRING" id="767916.AWB91_20165"/>
<keyword evidence="2" id="KW-1133">Transmembrane helix</keyword>
<evidence type="ECO:0000313" key="3">
    <source>
        <dbReference type="EMBL" id="ORW53794.1"/>
    </source>
</evidence>
<feature type="compositionally biased region" description="Basic and acidic residues" evidence="1">
    <location>
        <begin position="1"/>
        <end position="24"/>
    </location>
</feature>
<dbReference type="OrthoDB" id="4697236at2"/>
<proteinExistence type="predicted"/>
<organism evidence="3 4">
    <name type="scientific">Mycobacterium paraense</name>
    <dbReference type="NCBI Taxonomy" id="767916"/>
    <lineage>
        <taxon>Bacteria</taxon>
        <taxon>Bacillati</taxon>
        <taxon>Actinomycetota</taxon>
        <taxon>Actinomycetes</taxon>
        <taxon>Mycobacteriales</taxon>
        <taxon>Mycobacteriaceae</taxon>
        <taxon>Mycobacterium</taxon>
        <taxon>Mycobacterium simiae complex</taxon>
    </lineage>
</organism>
<comment type="caution">
    <text evidence="3">The sequence shown here is derived from an EMBL/GenBank/DDBJ whole genome shotgun (WGS) entry which is preliminary data.</text>
</comment>
<protein>
    <recommendedName>
        <fullName evidence="5">DUF3060 domain-containing protein</fullName>
    </recommendedName>
</protein>
<accession>A0A1X2AQY6</accession>
<dbReference type="Pfam" id="PF11259">
    <property type="entry name" value="DUF3060"/>
    <property type="match status" value="1"/>
</dbReference>
<feature type="region of interest" description="Disordered" evidence="1">
    <location>
        <begin position="1"/>
        <end position="48"/>
    </location>
</feature>
<dbReference type="Proteomes" id="UP000193285">
    <property type="component" value="Unassembled WGS sequence"/>
</dbReference>
<gene>
    <name evidence="3" type="ORF">AWB90_01430</name>
</gene>
<dbReference type="EMBL" id="LQPN01000006">
    <property type="protein sequence ID" value="ORW53794.1"/>
    <property type="molecule type" value="Genomic_DNA"/>
</dbReference>
<evidence type="ECO:0000256" key="1">
    <source>
        <dbReference type="SAM" id="MobiDB-lite"/>
    </source>
</evidence>
<evidence type="ECO:0000256" key="2">
    <source>
        <dbReference type="SAM" id="Phobius"/>
    </source>
</evidence>
<evidence type="ECO:0000313" key="4">
    <source>
        <dbReference type="Proteomes" id="UP000193285"/>
    </source>
</evidence>
<keyword evidence="2" id="KW-0812">Transmembrane</keyword>